<evidence type="ECO:0000313" key="2">
    <source>
        <dbReference type="EMBL" id="BDZ47443.1"/>
    </source>
</evidence>
<sequence>MFDPVDDIEPTPGREERTRRALVQYAAAHPRRRRPWLFVIPVILVASVLGGGAINLLLPASDRTQVHCFARAEVRQGGGYPEAAIAIGRPNGKAALIKDALKACTQFWETGLLDSEQADGLSRDSTGRTAPDPANAVVPDELTVCVLPGGAPAVVPGPRGVCAGVGLPGELR</sequence>
<evidence type="ECO:0000313" key="3">
    <source>
        <dbReference type="Proteomes" id="UP001321498"/>
    </source>
</evidence>
<proteinExistence type="predicted"/>
<gene>
    <name evidence="2" type="ORF">GCM10025866_33520</name>
</gene>
<reference evidence="3" key="1">
    <citation type="journal article" date="2019" name="Int. J. Syst. Evol. Microbiol.">
        <title>The Global Catalogue of Microorganisms (GCM) 10K type strain sequencing project: providing services to taxonomists for standard genome sequencing and annotation.</title>
        <authorList>
            <consortium name="The Broad Institute Genomics Platform"/>
            <consortium name="The Broad Institute Genome Sequencing Center for Infectious Disease"/>
            <person name="Wu L."/>
            <person name="Ma J."/>
        </authorList>
    </citation>
    <scope>NUCLEOTIDE SEQUENCE [LARGE SCALE GENOMIC DNA]</scope>
    <source>
        <strain evidence="3">NBRC 108725</strain>
    </source>
</reference>
<evidence type="ECO:0000256" key="1">
    <source>
        <dbReference type="SAM" id="Phobius"/>
    </source>
</evidence>
<dbReference type="RefSeq" id="WP_286277362.1">
    <property type="nucleotide sequence ID" value="NZ_AP027731.1"/>
</dbReference>
<name>A0ABN6XR80_9MICO</name>
<dbReference type="Proteomes" id="UP001321498">
    <property type="component" value="Chromosome"/>
</dbReference>
<organism evidence="2 3">
    <name type="scientific">Naasia aerilata</name>
    <dbReference type="NCBI Taxonomy" id="1162966"/>
    <lineage>
        <taxon>Bacteria</taxon>
        <taxon>Bacillati</taxon>
        <taxon>Actinomycetota</taxon>
        <taxon>Actinomycetes</taxon>
        <taxon>Micrococcales</taxon>
        <taxon>Microbacteriaceae</taxon>
        <taxon>Naasia</taxon>
    </lineage>
</organism>
<keyword evidence="1" id="KW-0812">Transmembrane</keyword>
<keyword evidence="3" id="KW-1185">Reference proteome</keyword>
<accession>A0ABN6XR80</accession>
<protein>
    <submittedName>
        <fullName evidence="2">Uncharacterized protein</fullName>
    </submittedName>
</protein>
<feature type="transmembrane region" description="Helical" evidence="1">
    <location>
        <begin position="36"/>
        <end position="58"/>
    </location>
</feature>
<keyword evidence="1" id="KW-1133">Transmembrane helix</keyword>
<dbReference type="EMBL" id="AP027731">
    <property type="protein sequence ID" value="BDZ47443.1"/>
    <property type="molecule type" value="Genomic_DNA"/>
</dbReference>
<keyword evidence="1" id="KW-0472">Membrane</keyword>